<evidence type="ECO:0000313" key="4">
    <source>
        <dbReference type="Proteomes" id="UP000245911"/>
    </source>
</evidence>
<accession>A0A2T8HWA9</accession>
<dbReference type="EMBL" id="QDKM01000002">
    <property type="protein sequence ID" value="PVH29693.1"/>
    <property type="molecule type" value="Genomic_DNA"/>
</dbReference>
<evidence type="ECO:0008006" key="5">
    <source>
        <dbReference type="Google" id="ProtNLM"/>
    </source>
</evidence>
<protein>
    <recommendedName>
        <fullName evidence="5">Excalibur calcium-binding domain-containing protein</fullName>
    </recommendedName>
</protein>
<dbReference type="OrthoDB" id="7951357at2"/>
<proteinExistence type="predicted"/>
<evidence type="ECO:0000256" key="2">
    <source>
        <dbReference type="SAM" id="SignalP"/>
    </source>
</evidence>
<feature type="chain" id="PRO_5015705151" description="Excalibur calcium-binding domain-containing protein" evidence="2">
    <location>
        <begin position="20"/>
        <end position="318"/>
    </location>
</feature>
<name>A0A2T8HWA9_9RHOB</name>
<keyword evidence="4" id="KW-1185">Reference proteome</keyword>
<reference evidence="3 4" key="1">
    <citation type="submission" date="2018-04" db="EMBL/GenBank/DDBJ databases">
        <title>Pararhodobacter oceanense sp. nov., isolated from marine intertidal sediment.</title>
        <authorList>
            <person name="Wang X.-L."/>
            <person name="Du Z.-J."/>
        </authorList>
    </citation>
    <scope>NUCLEOTIDE SEQUENCE [LARGE SCALE GENOMIC DNA]</scope>
    <source>
        <strain evidence="3 4">AM505</strain>
    </source>
</reference>
<dbReference type="PROSITE" id="PS51257">
    <property type="entry name" value="PROKAR_LIPOPROTEIN"/>
    <property type="match status" value="1"/>
</dbReference>
<comment type="caution">
    <text evidence="3">The sequence shown here is derived from an EMBL/GenBank/DDBJ whole genome shotgun (WGS) entry which is preliminary data.</text>
</comment>
<dbReference type="RefSeq" id="WP_133240322.1">
    <property type="nucleotide sequence ID" value="NZ_QDKM01000002.1"/>
</dbReference>
<dbReference type="Proteomes" id="UP000245911">
    <property type="component" value="Unassembled WGS sequence"/>
</dbReference>
<gene>
    <name evidence="3" type="ORF">DDE20_06150</name>
</gene>
<feature type="compositionally biased region" description="Low complexity" evidence="1">
    <location>
        <begin position="149"/>
        <end position="164"/>
    </location>
</feature>
<dbReference type="AlphaFoldDB" id="A0A2T8HWA9"/>
<sequence length="318" mass="33268">MRKSALAGALTLVGLAACSTGPESHSAMTTGVGFGNYQRYLQSHEAARRASSTPYSVPPEIAPQIARGTAIVPPAAMPASAPSTLDAVPVRYAAAPARAPAPAPVQAPAPSAPPTASQITTQPLAAPMQAPLRTAARPAQAAEPRTQLAAATPQPAASPASGSAVRSVQAGAGFGTTPAFDPGPVQRPGISDEQDFDAVASRESIESDRERLAQQRAQYQVIEVSSVPDHSVGGPNIVAYALRTRHAPGTTVHRRINPLRWSRWEDACLQYRNQDAAQEAFLSNGGPERDPDHLDPDGDGYACWWDPTPLRAAMASRN</sequence>
<evidence type="ECO:0000256" key="1">
    <source>
        <dbReference type="SAM" id="MobiDB-lite"/>
    </source>
</evidence>
<keyword evidence="2" id="KW-0732">Signal</keyword>
<feature type="region of interest" description="Disordered" evidence="1">
    <location>
        <begin position="132"/>
        <end position="209"/>
    </location>
</feature>
<organism evidence="3 4">
    <name type="scientific">Pararhodobacter oceanensis</name>
    <dbReference type="NCBI Taxonomy" id="2172121"/>
    <lineage>
        <taxon>Bacteria</taxon>
        <taxon>Pseudomonadati</taxon>
        <taxon>Pseudomonadota</taxon>
        <taxon>Alphaproteobacteria</taxon>
        <taxon>Rhodobacterales</taxon>
        <taxon>Paracoccaceae</taxon>
        <taxon>Pararhodobacter</taxon>
    </lineage>
</organism>
<feature type="signal peptide" evidence="2">
    <location>
        <begin position="1"/>
        <end position="19"/>
    </location>
</feature>
<evidence type="ECO:0000313" key="3">
    <source>
        <dbReference type="EMBL" id="PVH29693.1"/>
    </source>
</evidence>